<evidence type="ECO:0000256" key="7">
    <source>
        <dbReference type="RuleBase" id="RU000477"/>
    </source>
</evidence>
<dbReference type="InterPro" id="IPR016697">
    <property type="entry name" value="Aquaporin_11/12"/>
</dbReference>
<evidence type="ECO:0000256" key="3">
    <source>
        <dbReference type="ARBA" id="ARBA00022692"/>
    </source>
</evidence>
<dbReference type="PIRSF" id="PIRSF017529">
    <property type="entry name" value="Aquaporin_11/12"/>
    <property type="match status" value="1"/>
</dbReference>
<evidence type="ECO:0000256" key="1">
    <source>
        <dbReference type="ARBA" id="ARBA00004141"/>
    </source>
</evidence>
<feature type="transmembrane region" description="Helical" evidence="6">
    <location>
        <begin position="227"/>
        <end position="246"/>
    </location>
</feature>
<evidence type="ECO:0000256" key="2">
    <source>
        <dbReference type="ARBA" id="ARBA00005900"/>
    </source>
</evidence>
<dbReference type="AlphaFoldDB" id="A0A8T3D974"/>
<dbReference type="GO" id="GO:0015267">
    <property type="term" value="F:channel activity"/>
    <property type="evidence" value="ECO:0007669"/>
    <property type="project" value="InterPro"/>
</dbReference>
<dbReference type="InterPro" id="IPR000425">
    <property type="entry name" value="MIP"/>
</dbReference>
<sequence>MADLGVSLSLLALFVLLSEATRITAIKLLTKRDYCIYVMEIISTFQLCACTHELKLLGEVGRIEPQIGLTLTYLISVVHAVTFHGAIGNPSGALEHIYRRNLTGKCAIARVACQFLGAVVARAVIPYVWALGLSDLHLRHKLFGFKCISPINATLPRAAAVELACAFAVQTAVLHIHKVDEKYRAHVVAAVITALVYAAGSITGAVFNPALAFSTQFSCSGHTFAEYSFVYWLGPVLGVASSLLLFDKVIPTLYGKGYYQKDLDFPFFETKKIL</sequence>
<comment type="caution">
    <text evidence="9">The sequence shown here is derived from an EMBL/GenBank/DDBJ whole genome shotgun (WGS) entry which is preliminary data.</text>
</comment>
<keyword evidence="7" id="KW-0813">Transport</keyword>
<evidence type="ECO:0000256" key="6">
    <source>
        <dbReference type="PIRNR" id="PIRNR017529"/>
    </source>
</evidence>
<keyword evidence="3 6" id="KW-0812">Transmembrane</keyword>
<feature type="signal peptide" evidence="8">
    <location>
        <begin position="1"/>
        <end position="20"/>
    </location>
</feature>
<comment type="similarity">
    <text evidence="2">Belongs to the MIP/aquaporin (TC 1.A.8) family. AQP11/AQP12 subfamily.</text>
</comment>
<dbReference type="InterPro" id="IPR023266">
    <property type="entry name" value="Aquaporin_11"/>
</dbReference>
<dbReference type="PRINTS" id="PR02024">
    <property type="entry name" value="AQUAPORIN11"/>
</dbReference>
<feature type="chain" id="PRO_5035772590" description="Aquaporin" evidence="8">
    <location>
        <begin position="21"/>
        <end position="274"/>
    </location>
</feature>
<organism evidence="9 10">
    <name type="scientific">Albula goreensis</name>
    <dbReference type="NCBI Taxonomy" id="1534307"/>
    <lineage>
        <taxon>Eukaryota</taxon>
        <taxon>Metazoa</taxon>
        <taxon>Chordata</taxon>
        <taxon>Craniata</taxon>
        <taxon>Vertebrata</taxon>
        <taxon>Euteleostomi</taxon>
        <taxon>Actinopterygii</taxon>
        <taxon>Neopterygii</taxon>
        <taxon>Teleostei</taxon>
        <taxon>Albuliformes</taxon>
        <taxon>Albulidae</taxon>
        <taxon>Albula</taxon>
    </lineage>
</organism>
<comment type="subcellular location">
    <subcellularLocation>
        <location evidence="1">Membrane</location>
        <topology evidence="1">Multi-pass membrane protein</topology>
    </subcellularLocation>
</comment>
<dbReference type="EMBL" id="JAERUA010000011">
    <property type="protein sequence ID" value="KAI1893923.1"/>
    <property type="molecule type" value="Genomic_DNA"/>
</dbReference>
<name>A0A8T3D974_9TELE</name>
<dbReference type="SUPFAM" id="SSF81338">
    <property type="entry name" value="Aquaporin-like"/>
    <property type="match status" value="1"/>
</dbReference>
<protein>
    <recommendedName>
        <fullName evidence="6">Aquaporin</fullName>
    </recommendedName>
</protein>
<reference evidence="9" key="1">
    <citation type="submission" date="2021-01" db="EMBL/GenBank/DDBJ databases">
        <authorList>
            <person name="Zahm M."/>
            <person name="Roques C."/>
            <person name="Cabau C."/>
            <person name="Klopp C."/>
            <person name="Donnadieu C."/>
            <person name="Jouanno E."/>
            <person name="Lampietro C."/>
            <person name="Louis A."/>
            <person name="Herpin A."/>
            <person name="Echchiki A."/>
            <person name="Berthelot C."/>
            <person name="Parey E."/>
            <person name="Roest-Crollius H."/>
            <person name="Braasch I."/>
            <person name="Postlethwait J."/>
            <person name="Bobe J."/>
            <person name="Montfort J."/>
            <person name="Bouchez O."/>
            <person name="Begum T."/>
            <person name="Mejri S."/>
            <person name="Adams A."/>
            <person name="Chen W.-J."/>
            <person name="Guiguen Y."/>
        </authorList>
    </citation>
    <scope>NUCLEOTIDE SEQUENCE</scope>
    <source>
        <tissue evidence="9">Blood</tissue>
    </source>
</reference>
<dbReference type="OrthoDB" id="9894770at2759"/>
<evidence type="ECO:0000313" key="10">
    <source>
        <dbReference type="Proteomes" id="UP000829720"/>
    </source>
</evidence>
<evidence type="ECO:0000313" key="9">
    <source>
        <dbReference type="EMBL" id="KAI1893923.1"/>
    </source>
</evidence>
<keyword evidence="8" id="KW-0732">Signal</keyword>
<dbReference type="PANTHER" id="PTHR21191:SF7">
    <property type="entry name" value="AQUAPORIN-11"/>
    <property type="match status" value="1"/>
</dbReference>
<comment type="caution">
    <text evidence="6">Lacks conserved residue(s) required for the propagation of feature annotation.</text>
</comment>
<feature type="transmembrane region" description="Helical" evidence="6">
    <location>
        <begin position="188"/>
        <end position="207"/>
    </location>
</feature>
<dbReference type="GO" id="GO:0005737">
    <property type="term" value="C:cytoplasm"/>
    <property type="evidence" value="ECO:0007669"/>
    <property type="project" value="TreeGrafter"/>
</dbReference>
<dbReference type="PRINTS" id="PR00783">
    <property type="entry name" value="MINTRINSICP"/>
</dbReference>
<proteinExistence type="inferred from homology"/>
<evidence type="ECO:0000256" key="8">
    <source>
        <dbReference type="SAM" id="SignalP"/>
    </source>
</evidence>
<dbReference type="Pfam" id="PF00230">
    <property type="entry name" value="MIP"/>
    <property type="match status" value="1"/>
</dbReference>
<keyword evidence="4 6" id="KW-1133">Transmembrane helix</keyword>
<keyword evidence="5 6" id="KW-0472">Membrane</keyword>
<keyword evidence="10" id="KW-1185">Reference proteome</keyword>
<feature type="transmembrane region" description="Helical" evidence="6">
    <location>
        <begin position="107"/>
        <end position="129"/>
    </location>
</feature>
<evidence type="ECO:0000256" key="5">
    <source>
        <dbReference type="ARBA" id="ARBA00023136"/>
    </source>
</evidence>
<dbReference type="InterPro" id="IPR023271">
    <property type="entry name" value="Aquaporin-like"/>
</dbReference>
<dbReference type="Proteomes" id="UP000829720">
    <property type="component" value="Unassembled WGS sequence"/>
</dbReference>
<dbReference type="PANTHER" id="PTHR21191">
    <property type="entry name" value="AQUAPORIN"/>
    <property type="match status" value="1"/>
</dbReference>
<gene>
    <name evidence="9" type="ORF">AGOR_G00128650</name>
</gene>
<dbReference type="GO" id="GO:0016020">
    <property type="term" value="C:membrane"/>
    <property type="evidence" value="ECO:0007669"/>
    <property type="project" value="UniProtKB-SubCell"/>
</dbReference>
<dbReference type="Gene3D" id="1.20.1080.10">
    <property type="entry name" value="Glycerol uptake facilitator protein"/>
    <property type="match status" value="1"/>
</dbReference>
<dbReference type="InterPro" id="IPR051883">
    <property type="entry name" value="AQP11/12_channel"/>
</dbReference>
<feature type="transmembrane region" description="Helical" evidence="6">
    <location>
        <begin position="158"/>
        <end position="176"/>
    </location>
</feature>
<accession>A0A8T3D974</accession>
<evidence type="ECO:0000256" key="4">
    <source>
        <dbReference type="ARBA" id="ARBA00022989"/>
    </source>
</evidence>